<sequence length="64" mass="7361">MSRRTAGRRVEKLLTKKLSKVLTYSLTYLDEVLDDVPSETWRLKPRLRESLAQVNSNTEQGPGE</sequence>
<dbReference type="EMBL" id="QGKY02001015">
    <property type="protein sequence ID" value="KAF2576673.1"/>
    <property type="molecule type" value="Genomic_DNA"/>
</dbReference>
<gene>
    <name evidence="1" type="ORF">F2Q70_00004879</name>
</gene>
<protein>
    <submittedName>
        <fullName evidence="1">Uncharacterized protein</fullName>
    </submittedName>
</protein>
<evidence type="ECO:0000313" key="1">
    <source>
        <dbReference type="EMBL" id="KAF2576673.1"/>
    </source>
</evidence>
<accession>A0A8S9J515</accession>
<comment type="caution">
    <text evidence="1">The sequence shown here is derived from an EMBL/GenBank/DDBJ whole genome shotgun (WGS) entry which is preliminary data.</text>
</comment>
<organism evidence="1">
    <name type="scientific">Brassica cretica</name>
    <name type="common">Mustard</name>
    <dbReference type="NCBI Taxonomy" id="69181"/>
    <lineage>
        <taxon>Eukaryota</taxon>
        <taxon>Viridiplantae</taxon>
        <taxon>Streptophyta</taxon>
        <taxon>Embryophyta</taxon>
        <taxon>Tracheophyta</taxon>
        <taxon>Spermatophyta</taxon>
        <taxon>Magnoliopsida</taxon>
        <taxon>eudicotyledons</taxon>
        <taxon>Gunneridae</taxon>
        <taxon>Pentapetalae</taxon>
        <taxon>rosids</taxon>
        <taxon>malvids</taxon>
        <taxon>Brassicales</taxon>
        <taxon>Brassicaceae</taxon>
        <taxon>Brassiceae</taxon>
        <taxon>Brassica</taxon>
    </lineage>
</organism>
<dbReference type="AlphaFoldDB" id="A0A8S9J515"/>
<proteinExistence type="predicted"/>
<reference evidence="1" key="1">
    <citation type="submission" date="2019-12" db="EMBL/GenBank/DDBJ databases">
        <title>Genome sequencing and annotation of Brassica cretica.</title>
        <authorList>
            <person name="Studholme D.J."/>
            <person name="Sarris P.F."/>
        </authorList>
    </citation>
    <scope>NUCLEOTIDE SEQUENCE</scope>
    <source>
        <strain evidence="1">PFS-102/07</strain>
        <tissue evidence="1">Leaf</tissue>
    </source>
</reference>
<name>A0A8S9J515_BRACR</name>